<sequence length="162" mass="17086">MGQLAHVQVHAHAMPAGIGHPAPASEHWNWHAVLYPATSTKAESTATGSYIVSRHTAATSSSRARTPDRLPSLPLPISSSTTSSSPARRCVLSIQASNPPSTIQNPPSTLHHTPAHFACAPGSRQHPPIVAVCRSVSPSSLASTLPLNPLRRRRAARAVVDE</sequence>
<accession>A0A9P4N8N5</accession>
<evidence type="ECO:0000256" key="1">
    <source>
        <dbReference type="SAM" id="MobiDB-lite"/>
    </source>
</evidence>
<gene>
    <name evidence="2" type="ORF">CC78DRAFT_578886</name>
</gene>
<dbReference type="AlphaFoldDB" id="A0A9P4N8N5"/>
<dbReference type="Proteomes" id="UP000800093">
    <property type="component" value="Unassembled WGS sequence"/>
</dbReference>
<protein>
    <submittedName>
        <fullName evidence="2">Uncharacterized protein</fullName>
    </submittedName>
</protein>
<reference evidence="3" key="1">
    <citation type="journal article" date="2020" name="Stud. Mycol.">
        <title>101 Dothideomycetes genomes: A test case for predicting lifestyles and emergence of pathogens.</title>
        <authorList>
            <person name="Haridas S."/>
            <person name="Albert R."/>
            <person name="Binder M."/>
            <person name="Bloem J."/>
            <person name="LaButti K."/>
            <person name="Salamov A."/>
            <person name="Andreopoulos B."/>
            <person name="Baker S."/>
            <person name="Barry K."/>
            <person name="Bills G."/>
            <person name="Bluhm B."/>
            <person name="Cannon C."/>
            <person name="Castanera R."/>
            <person name="Culley D."/>
            <person name="Daum C."/>
            <person name="Ezra D."/>
            <person name="Gonzalez J."/>
            <person name="Henrissat B."/>
            <person name="Kuo A."/>
            <person name="Liang C."/>
            <person name="Lipzen A."/>
            <person name="Lutzoni F."/>
            <person name="Magnuson J."/>
            <person name="Mondo S."/>
            <person name="Nolan M."/>
            <person name="Ohm R."/>
            <person name="Pangilinan J."/>
            <person name="Park H.-J."/>
            <person name="Ramirez L."/>
            <person name="Alfaro M."/>
            <person name="Sun H."/>
            <person name="Tritt A."/>
            <person name="Yoshinaga Y."/>
            <person name="Zwiers L.-H."/>
            <person name="Turgeon B."/>
            <person name="Goodwin S."/>
            <person name="Spatafora J."/>
            <person name="Crous P."/>
            <person name="Grigoriev I."/>
        </authorList>
    </citation>
    <scope>NUCLEOTIDE SEQUENCE [LARGE SCALE GENOMIC DNA]</scope>
    <source>
        <strain evidence="3">CBS 304.66</strain>
    </source>
</reference>
<feature type="region of interest" description="Disordered" evidence="1">
    <location>
        <begin position="56"/>
        <end position="87"/>
    </location>
</feature>
<organism evidence="2 3">
    <name type="scientific">Lojkania enalia</name>
    <dbReference type="NCBI Taxonomy" id="147567"/>
    <lineage>
        <taxon>Eukaryota</taxon>
        <taxon>Fungi</taxon>
        <taxon>Dikarya</taxon>
        <taxon>Ascomycota</taxon>
        <taxon>Pezizomycotina</taxon>
        <taxon>Dothideomycetes</taxon>
        <taxon>Pleosporomycetidae</taxon>
        <taxon>Pleosporales</taxon>
        <taxon>Pleosporales incertae sedis</taxon>
        <taxon>Lojkania</taxon>
    </lineage>
</organism>
<feature type="compositionally biased region" description="Low complexity" evidence="1">
    <location>
        <begin position="56"/>
        <end position="86"/>
    </location>
</feature>
<evidence type="ECO:0000313" key="2">
    <source>
        <dbReference type="EMBL" id="KAF2265721.1"/>
    </source>
</evidence>
<name>A0A9P4N8N5_9PLEO</name>
<dbReference type="EMBL" id="ML986603">
    <property type="protein sequence ID" value="KAF2265721.1"/>
    <property type="molecule type" value="Genomic_DNA"/>
</dbReference>
<proteinExistence type="predicted"/>
<comment type="caution">
    <text evidence="2">The sequence shown here is derived from an EMBL/GenBank/DDBJ whole genome shotgun (WGS) entry which is preliminary data.</text>
</comment>
<keyword evidence="3" id="KW-1185">Reference proteome</keyword>
<evidence type="ECO:0000313" key="3">
    <source>
        <dbReference type="Proteomes" id="UP000800093"/>
    </source>
</evidence>